<proteinExistence type="inferred from homology"/>
<dbReference type="InterPro" id="IPR012347">
    <property type="entry name" value="Ferritin-like"/>
</dbReference>
<dbReference type="PRINTS" id="PR00601">
    <property type="entry name" value="BACFERRITIN"/>
</dbReference>
<feature type="binding site" description="axial binding residue" evidence="7">
    <location>
        <position position="58"/>
    </location>
    <ligand>
        <name>heme b</name>
        <dbReference type="ChEBI" id="CHEBI:60344"/>
        <note>ligand shared between dimeric partners</note>
    </ligand>
    <ligandPart>
        <name>Fe</name>
        <dbReference type="ChEBI" id="CHEBI:18248"/>
    </ligandPart>
</feature>
<dbReference type="OrthoDB" id="9800505at2"/>
<dbReference type="KEGG" id="dwd:DSCW_19970"/>
<dbReference type="GO" id="GO:0008199">
    <property type="term" value="F:ferric iron binding"/>
    <property type="evidence" value="ECO:0007669"/>
    <property type="project" value="InterPro"/>
</dbReference>
<dbReference type="PANTHER" id="PTHR30295">
    <property type="entry name" value="BACTERIOFERRITIN"/>
    <property type="match status" value="1"/>
</dbReference>
<evidence type="ECO:0000259" key="8">
    <source>
        <dbReference type="PROSITE" id="PS50905"/>
    </source>
</evidence>
<keyword evidence="3" id="KW-0349">Heme</keyword>
<feature type="binding site" evidence="7">
    <location>
        <position position="56"/>
    </location>
    <ligand>
        <name>Fe cation</name>
        <dbReference type="ChEBI" id="CHEBI:24875"/>
        <label>3</label>
    </ligand>
</feature>
<gene>
    <name evidence="9" type="primary">bfr_1</name>
    <name evidence="9" type="ORF">DSCW_19970</name>
</gene>
<name>A0A5K7Z1P8_9BACT</name>
<feature type="binding site" evidence="7">
    <location>
        <position position="57"/>
    </location>
    <ligand>
        <name>Fe cation</name>
        <dbReference type="ChEBI" id="CHEBI:24875"/>
        <label>2</label>
    </ligand>
</feature>
<evidence type="ECO:0000256" key="6">
    <source>
        <dbReference type="PIRNR" id="PIRNR002560"/>
    </source>
</evidence>
<feature type="binding site" evidence="7">
    <location>
        <position position="100"/>
    </location>
    <ligand>
        <name>Fe cation</name>
        <dbReference type="ChEBI" id="CHEBI:24875"/>
        <label>2</label>
    </ligand>
</feature>
<evidence type="ECO:0000313" key="9">
    <source>
        <dbReference type="EMBL" id="BBO74580.1"/>
    </source>
</evidence>
<dbReference type="Gene3D" id="1.20.1260.10">
    <property type="match status" value="1"/>
</dbReference>
<dbReference type="GO" id="GO:0005829">
    <property type="term" value="C:cytosol"/>
    <property type="evidence" value="ECO:0007669"/>
    <property type="project" value="TreeGrafter"/>
</dbReference>
<keyword evidence="2 6" id="KW-0409">Iron storage</keyword>
<keyword evidence="10" id="KW-1185">Reference proteome</keyword>
<evidence type="ECO:0000313" key="10">
    <source>
        <dbReference type="Proteomes" id="UP000427769"/>
    </source>
</evidence>
<evidence type="ECO:0000256" key="1">
    <source>
        <dbReference type="ARBA" id="ARBA00008093"/>
    </source>
</evidence>
<dbReference type="SUPFAM" id="SSF47240">
    <property type="entry name" value="Ferritin-like"/>
    <property type="match status" value="1"/>
</dbReference>
<dbReference type="InterPro" id="IPR008331">
    <property type="entry name" value="Ferritin_DPS_dom"/>
</dbReference>
<evidence type="ECO:0000256" key="3">
    <source>
        <dbReference type="ARBA" id="ARBA00022617"/>
    </source>
</evidence>
<feature type="binding site" evidence="7">
    <location>
        <position position="133"/>
    </location>
    <ligand>
        <name>Fe cation</name>
        <dbReference type="ChEBI" id="CHEBI:24875"/>
        <label>1</label>
    </ligand>
</feature>
<feature type="binding site" evidence="7">
    <location>
        <position position="57"/>
    </location>
    <ligand>
        <name>Fe cation</name>
        <dbReference type="ChEBI" id="CHEBI:24875"/>
        <label>1</label>
    </ligand>
</feature>
<comment type="function">
    <text evidence="6">Iron-storage protein, whose ferroxidase center binds Fe(2+), oxidizes it using dioxygen to Fe(3+), and participates in the subsequent Fe(3+) oxide mineral core formation within the central cavity of the BFR protein shell.</text>
</comment>
<dbReference type="RefSeq" id="WP_155303593.1">
    <property type="nucleotide sequence ID" value="NZ_AP021875.1"/>
</dbReference>
<dbReference type="EMBL" id="AP021875">
    <property type="protein sequence ID" value="BBO74580.1"/>
    <property type="molecule type" value="Genomic_DNA"/>
</dbReference>
<dbReference type="InterPro" id="IPR009078">
    <property type="entry name" value="Ferritin-like_SF"/>
</dbReference>
<dbReference type="Pfam" id="PF00210">
    <property type="entry name" value="Ferritin"/>
    <property type="match status" value="1"/>
</dbReference>
<dbReference type="EC" id="1.16.3.1" evidence="6"/>
<reference evidence="9 10" key="1">
    <citation type="submission" date="2019-11" db="EMBL/GenBank/DDBJ databases">
        <title>Comparative genomics of hydrocarbon-degrading Desulfosarcina strains.</title>
        <authorList>
            <person name="Watanabe M."/>
            <person name="Kojima H."/>
            <person name="Fukui M."/>
        </authorList>
    </citation>
    <scope>NUCLEOTIDE SEQUENCE [LARGE SCALE GENOMIC DNA]</scope>
    <source>
        <strain evidence="9 10">PP31</strain>
    </source>
</reference>
<dbReference type="GO" id="GO:0020037">
    <property type="term" value="F:heme binding"/>
    <property type="evidence" value="ECO:0007669"/>
    <property type="project" value="TreeGrafter"/>
</dbReference>
<dbReference type="PIRSF" id="PIRSF002560">
    <property type="entry name" value="Bacterioferritin"/>
    <property type="match status" value="1"/>
</dbReference>
<dbReference type="GO" id="GO:0006879">
    <property type="term" value="P:intracellular iron ion homeostasis"/>
    <property type="evidence" value="ECO:0007669"/>
    <property type="project" value="UniProtKB-KW"/>
</dbReference>
<sequence>MANPTKDERRKEVIEALNQARAMELHAISQYMNQHYNLDDMDYGELAAKIKLIAIDEMRHAEMFAERIKELGGEPTSELAAKVIKGQEVNGIFPFDTKLEDDTVDAYNGYLQICRENGDSTTMKIFETVIDEEQAHMNYFDNIGGHIEKLGDSYLARIAGTSSATGLGKSGFVVTPDGE</sequence>
<dbReference type="PROSITE" id="PS50905">
    <property type="entry name" value="FERRITIN_LIKE"/>
    <property type="match status" value="1"/>
</dbReference>
<dbReference type="InterPro" id="IPR002024">
    <property type="entry name" value="Bacterioferritin"/>
</dbReference>
<accession>A0A5K7Z1P8</accession>
<dbReference type="AlphaFoldDB" id="A0A5K7Z1P8"/>
<feature type="binding site" evidence="7">
    <location>
        <position position="24"/>
    </location>
    <ligand>
        <name>Fe cation</name>
        <dbReference type="ChEBI" id="CHEBI:24875"/>
        <label>1</label>
    </ligand>
</feature>
<keyword evidence="5 6" id="KW-0408">Iron</keyword>
<evidence type="ECO:0000256" key="2">
    <source>
        <dbReference type="ARBA" id="ARBA00022434"/>
    </source>
</evidence>
<evidence type="ECO:0000256" key="7">
    <source>
        <dbReference type="PIRSR" id="PIRSR002560-1"/>
    </source>
</evidence>
<evidence type="ECO:0000256" key="4">
    <source>
        <dbReference type="ARBA" id="ARBA00022723"/>
    </source>
</evidence>
<organism evidence="9 10">
    <name type="scientific">Desulfosarcina widdelii</name>
    <dbReference type="NCBI Taxonomy" id="947919"/>
    <lineage>
        <taxon>Bacteria</taxon>
        <taxon>Pseudomonadati</taxon>
        <taxon>Thermodesulfobacteriota</taxon>
        <taxon>Desulfobacteria</taxon>
        <taxon>Desulfobacterales</taxon>
        <taxon>Desulfosarcinaceae</taxon>
        <taxon>Desulfosarcina</taxon>
    </lineage>
</organism>
<dbReference type="Proteomes" id="UP000427769">
    <property type="component" value="Chromosome"/>
</dbReference>
<dbReference type="InterPro" id="IPR009040">
    <property type="entry name" value="Ferritin-like_diiron"/>
</dbReference>
<dbReference type="GO" id="GO:0006826">
    <property type="term" value="P:iron ion transport"/>
    <property type="evidence" value="ECO:0007669"/>
    <property type="project" value="InterPro"/>
</dbReference>
<feature type="binding site" evidence="7">
    <location>
        <position position="60"/>
    </location>
    <ligand>
        <name>Fe cation</name>
        <dbReference type="ChEBI" id="CHEBI:24875"/>
        <label>1</label>
    </ligand>
</feature>
<keyword evidence="4 6" id="KW-0479">Metal-binding</keyword>
<dbReference type="GO" id="GO:0004322">
    <property type="term" value="F:ferroxidase activity"/>
    <property type="evidence" value="ECO:0007669"/>
    <property type="project" value="UniProtKB-EC"/>
</dbReference>
<feature type="binding site" evidence="7">
    <location>
        <position position="136"/>
    </location>
    <ligand>
        <name>Fe cation</name>
        <dbReference type="ChEBI" id="CHEBI:24875"/>
        <label>2</label>
    </ligand>
</feature>
<evidence type="ECO:0000256" key="5">
    <source>
        <dbReference type="ARBA" id="ARBA00023004"/>
    </source>
</evidence>
<dbReference type="CDD" id="cd00907">
    <property type="entry name" value="Bacterioferritin"/>
    <property type="match status" value="1"/>
</dbReference>
<comment type="catalytic activity">
    <reaction evidence="6">
        <text>4 Fe(2+) + O2 + 4 H(+) = 4 Fe(3+) + 2 H2O</text>
        <dbReference type="Rhea" id="RHEA:11148"/>
        <dbReference type="ChEBI" id="CHEBI:15377"/>
        <dbReference type="ChEBI" id="CHEBI:15378"/>
        <dbReference type="ChEBI" id="CHEBI:15379"/>
        <dbReference type="ChEBI" id="CHEBI:29033"/>
        <dbReference type="ChEBI" id="CHEBI:29034"/>
        <dbReference type="EC" id="1.16.3.1"/>
    </reaction>
</comment>
<feature type="binding site" evidence="7">
    <location>
        <position position="133"/>
    </location>
    <ligand>
        <name>Fe cation</name>
        <dbReference type="ChEBI" id="CHEBI:24875"/>
        <label>2</label>
    </ligand>
</feature>
<dbReference type="PANTHER" id="PTHR30295:SF0">
    <property type="entry name" value="BACTERIOFERRITIN"/>
    <property type="match status" value="1"/>
</dbReference>
<protein>
    <recommendedName>
        <fullName evidence="6">Bacterioferritin</fullName>
        <ecNumber evidence="6">1.16.3.1</ecNumber>
    </recommendedName>
</protein>
<comment type="similarity">
    <text evidence="1 6">Belongs to the bacterioferritin family.</text>
</comment>
<feature type="domain" description="Ferritin-like diiron" evidence="8">
    <location>
        <begin position="7"/>
        <end position="151"/>
    </location>
</feature>